<comment type="caution">
    <text evidence="7">The sequence shown here is derived from an EMBL/GenBank/DDBJ whole genome shotgun (WGS) entry which is preliminary data.</text>
</comment>
<dbReference type="EMBL" id="AOIM01000033">
    <property type="protein sequence ID" value="ELY91075.1"/>
    <property type="molecule type" value="Genomic_DNA"/>
</dbReference>
<dbReference type="PATRIC" id="fig|1227493.4.peg.2058"/>
<dbReference type="FunFam" id="3.90.1150.10:FF:000041">
    <property type="entry name" value="Low-specificity L-threonine aldolase"/>
    <property type="match status" value="1"/>
</dbReference>
<feature type="modified residue" description="N6-(pyridoxal phosphate)lysine" evidence="5">
    <location>
        <position position="212"/>
    </location>
</feature>
<dbReference type="NCBIfam" id="NF041359">
    <property type="entry name" value="GntG_guanitoxin"/>
    <property type="match status" value="1"/>
</dbReference>
<proteinExistence type="inferred from homology"/>
<evidence type="ECO:0000259" key="6">
    <source>
        <dbReference type="Pfam" id="PF01212"/>
    </source>
</evidence>
<dbReference type="InterPro" id="IPR015422">
    <property type="entry name" value="PyrdxlP-dep_Trfase_small"/>
</dbReference>
<evidence type="ECO:0000256" key="1">
    <source>
        <dbReference type="ARBA" id="ARBA00001933"/>
    </source>
</evidence>
<evidence type="ECO:0000256" key="4">
    <source>
        <dbReference type="ARBA" id="ARBA00023239"/>
    </source>
</evidence>
<gene>
    <name evidence="7" type="ORF">C483_10336</name>
</gene>
<evidence type="ECO:0000256" key="5">
    <source>
        <dbReference type="PIRSR" id="PIRSR017617-1"/>
    </source>
</evidence>
<dbReference type="Proteomes" id="UP000011519">
    <property type="component" value="Unassembled WGS sequence"/>
</dbReference>
<dbReference type="InterPro" id="IPR023603">
    <property type="entry name" value="Low_specificity_L-TA-like"/>
</dbReference>
<sequence length="350" mass="37303">MPAFFAGGRQLHRMMDFRSDTVTTPDDRMREAARDAEVGDDVYREDPTVAELESRVAERLGTEAALYCPTGTMANQIAGRVHTERGQEVLADRKSHVVKYELGGFADLAGLQVRMLDTDRGVPTPEQVEAGLVEEELHRPGTGLLCLENTHNARGGLAIDPEKIAAAAEAAHENDVPVHLDGARVFNAATALDVPVTEIVDPVDTVMVSLSKGLGAPVGSMLAGSEAFIEDARRTRKLLGGGMRQAGIIAGPALCALENVESLATDHENARALADGLDEIDGFDVQTPETNIVLADVAGTGLDTEAVLERLEEQDVLATVFGPTTVRFCTHRDVSAADVETALGRIADVF</sequence>
<keyword evidence="8" id="KW-1185">Reference proteome</keyword>
<evidence type="ECO:0000313" key="8">
    <source>
        <dbReference type="Proteomes" id="UP000011519"/>
    </source>
</evidence>
<dbReference type="Gene3D" id="3.90.1150.10">
    <property type="entry name" value="Aspartate Aminotransferase, domain 1"/>
    <property type="match status" value="1"/>
</dbReference>
<dbReference type="GO" id="GO:0005829">
    <property type="term" value="C:cytosol"/>
    <property type="evidence" value="ECO:0007669"/>
    <property type="project" value="TreeGrafter"/>
</dbReference>
<evidence type="ECO:0000256" key="2">
    <source>
        <dbReference type="ARBA" id="ARBA00006966"/>
    </source>
</evidence>
<accession>L9ZX58</accession>
<dbReference type="InterPro" id="IPR015424">
    <property type="entry name" value="PyrdxlP-dep_Trfase"/>
</dbReference>
<dbReference type="InterPro" id="IPR015421">
    <property type="entry name" value="PyrdxlP-dep_Trfase_major"/>
</dbReference>
<keyword evidence="3" id="KW-0663">Pyridoxal phosphate</keyword>
<keyword evidence="4" id="KW-0456">Lyase</keyword>
<evidence type="ECO:0000256" key="3">
    <source>
        <dbReference type="ARBA" id="ARBA00022898"/>
    </source>
</evidence>
<dbReference type="AlphaFoldDB" id="L9ZX58"/>
<dbReference type="PANTHER" id="PTHR48097:SF9">
    <property type="entry name" value="L-THREONINE ALDOLASE"/>
    <property type="match status" value="1"/>
</dbReference>
<dbReference type="GO" id="GO:0006545">
    <property type="term" value="P:glycine biosynthetic process"/>
    <property type="evidence" value="ECO:0007669"/>
    <property type="project" value="TreeGrafter"/>
</dbReference>
<dbReference type="FunFam" id="3.40.640.10:FF:000030">
    <property type="entry name" value="Low-specificity L-threonine aldolase"/>
    <property type="match status" value="1"/>
</dbReference>
<dbReference type="SUPFAM" id="SSF53383">
    <property type="entry name" value="PLP-dependent transferases"/>
    <property type="match status" value="1"/>
</dbReference>
<comment type="cofactor">
    <cofactor evidence="1">
        <name>pyridoxal 5'-phosphate</name>
        <dbReference type="ChEBI" id="CHEBI:597326"/>
    </cofactor>
</comment>
<dbReference type="PANTHER" id="PTHR48097">
    <property type="entry name" value="L-THREONINE ALDOLASE-RELATED"/>
    <property type="match status" value="1"/>
</dbReference>
<name>L9ZX58_9EURY</name>
<feature type="domain" description="Aromatic amino acid beta-eliminating lyase/threonine aldolase" evidence="6">
    <location>
        <begin position="16"/>
        <end position="298"/>
    </location>
</feature>
<reference evidence="7 8" key="1">
    <citation type="journal article" date="2014" name="PLoS Genet.">
        <title>Phylogenetically driven sequencing of extremely halophilic archaea reveals strategies for static and dynamic osmo-response.</title>
        <authorList>
            <person name="Becker E.A."/>
            <person name="Seitzer P.M."/>
            <person name="Tritt A."/>
            <person name="Larsen D."/>
            <person name="Krusor M."/>
            <person name="Yao A.I."/>
            <person name="Wu D."/>
            <person name="Madern D."/>
            <person name="Eisen J.A."/>
            <person name="Darling A.E."/>
            <person name="Facciotti M.T."/>
        </authorList>
    </citation>
    <scope>NUCLEOTIDE SEQUENCE [LARGE SCALE GENOMIC DNA]</scope>
    <source>
        <strain evidence="7 8">JCM 10989</strain>
    </source>
</reference>
<protein>
    <submittedName>
        <fullName evidence="7">Threonine aldolase</fullName>
    </submittedName>
</protein>
<dbReference type="GO" id="GO:0006567">
    <property type="term" value="P:L-threonine catabolic process"/>
    <property type="evidence" value="ECO:0007669"/>
    <property type="project" value="TreeGrafter"/>
</dbReference>
<dbReference type="InterPro" id="IPR001597">
    <property type="entry name" value="ArAA_b-elim_lyase/Thr_aldolase"/>
</dbReference>
<dbReference type="STRING" id="1227493.C483_10336"/>
<organism evidence="7 8">
    <name type="scientific">Natrialba hulunbeirensis JCM 10989</name>
    <dbReference type="NCBI Taxonomy" id="1227493"/>
    <lineage>
        <taxon>Archaea</taxon>
        <taxon>Methanobacteriati</taxon>
        <taxon>Methanobacteriota</taxon>
        <taxon>Stenosarchaea group</taxon>
        <taxon>Halobacteria</taxon>
        <taxon>Halobacteriales</taxon>
        <taxon>Natrialbaceae</taxon>
        <taxon>Natrialba</taxon>
    </lineage>
</organism>
<dbReference type="Gene3D" id="3.40.640.10">
    <property type="entry name" value="Type I PLP-dependent aspartate aminotransferase-like (Major domain)"/>
    <property type="match status" value="1"/>
</dbReference>
<dbReference type="Pfam" id="PF01212">
    <property type="entry name" value="Beta_elim_lyase"/>
    <property type="match status" value="1"/>
</dbReference>
<comment type="similarity">
    <text evidence="2">Belongs to the threonine aldolase family.</text>
</comment>
<dbReference type="PIRSF" id="PIRSF017617">
    <property type="entry name" value="Thr_aldolase"/>
    <property type="match status" value="1"/>
</dbReference>
<dbReference type="GO" id="GO:0008732">
    <property type="term" value="F:L-allo-threonine aldolase activity"/>
    <property type="evidence" value="ECO:0007669"/>
    <property type="project" value="TreeGrafter"/>
</dbReference>
<evidence type="ECO:0000313" key="7">
    <source>
        <dbReference type="EMBL" id="ELY91075.1"/>
    </source>
</evidence>